<protein>
    <submittedName>
        <fullName evidence="2">Protein pxr1-like</fullName>
    </submittedName>
</protein>
<reference evidence="3" key="1">
    <citation type="submission" date="2017-11" db="EMBL/GenBank/DDBJ databases">
        <authorList>
            <person name="Lima N.C."/>
            <person name="Parody-Merino A.M."/>
            <person name="Battley P.F."/>
            <person name="Fidler A.E."/>
            <person name="Prosdocimi F."/>
        </authorList>
    </citation>
    <scope>NUCLEOTIDE SEQUENCE [LARGE SCALE GENOMIC DNA]</scope>
</reference>
<feature type="region of interest" description="Disordered" evidence="1">
    <location>
        <begin position="33"/>
        <end position="71"/>
    </location>
</feature>
<dbReference type="EMBL" id="KZ506929">
    <property type="protein sequence ID" value="PKU37917.1"/>
    <property type="molecule type" value="Genomic_DNA"/>
</dbReference>
<accession>A0A2I0TVT9</accession>
<proteinExistence type="predicted"/>
<name>A0A2I0TVT9_LIMLA</name>
<dbReference type="AlphaFoldDB" id="A0A2I0TVT9"/>
<evidence type="ECO:0000313" key="3">
    <source>
        <dbReference type="Proteomes" id="UP000233556"/>
    </source>
</evidence>
<keyword evidence="3" id="KW-1185">Reference proteome</keyword>
<dbReference type="Proteomes" id="UP000233556">
    <property type="component" value="Unassembled WGS sequence"/>
</dbReference>
<evidence type="ECO:0000313" key="2">
    <source>
        <dbReference type="EMBL" id="PKU37917.1"/>
    </source>
</evidence>
<sequence length="161" mass="17005">MSASSKSVPLLAEAEPISHGGSISGVMYLRRRKKNVQQQADRRVRIRERNGPADTKVSGEGGGGSAPGAGAEISLQPVVKTLVRQAVPLQPLQVHGGAEIHLQPVEDSMLEQTDAQRRLWPRVTGCSWQDCGPMERGARAGAGLLEGLVTLRGTYAGAACS</sequence>
<reference evidence="3" key="2">
    <citation type="submission" date="2017-12" db="EMBL/GenBank/DDBJ databases">
        <title>Genome sequence of the Bar-tailed Godwit (Limosa lapponica baueri).</title>
        <authorList>
            <person name="Lima N.C.B."/>
            <person name="Parody-Merino A.M."/>
            <person name="Battley P.F."/>
            <person name="Fidler A.E."/>
            <person name="Prosdocimi F."/>
        </authorList>
    </citation>
    <scope>NUCLEOTIDE SEQUENCE [LARGE SCALE GENOMIC DNA]</scope>
</reference>
<evidence type="ECO:0000256" key="1">
    <source>
        <dbReference type="SAM" id="MobiDB-lite"/>
    </source>
</evidence>
<feature type="compositionally biased region" description="Basic and acidic residues" evidence="1">
    <location>
        <begin position="40"/>
        <end position="51"/>
    </location>
</feature>
<gene>
    <name evidence="2" type="ORF">llap_11774</name>
</gene>
<organism evidence="2 3">
    <name type="scientific">Limosa lapponica baueri</name>
    <dbReference type="NCBI Taxonomy" id="1758121"/>
    <lineage>
        <taxon>Eukaryota</taxon>
        <taxon>Metazoa</taxon>
        <taxon>Chordata</taxon>
        <taxon>Craniata</taxon>
        <taxon>Vertebrata</taxon>
        <taxon>Euteleostomi</taxon>
        <taxon>Archelosauria</taxon>
        <taxon>Archosauria</taxon>
        <taxon>Dinosauria</taxon>
        <taxon>Saurischia</taxon>
        <taxon>Theropoda</taxon>
        <taxon>Coelurosauria</taxon>
        <taxon>Aves</taxon>
        <taxon>Neognathae</taxon>
        <taxon>Neoaves</taxon>
        <taxon>Charadriiformes</taxon>
        <taxon>Scolopacidae</taxon>
        <taxon>Limosa</taxon>
    </lineage>
</organism>